<reference evidence="2" key="1">
    <citation type="journal article" date="2014" name="Int. J. Syst. Evol. Microbiol.">
        <title>Complete genome sequence of Corynebacterium casei LMG S-19264T (=DSM 44701T), isolated from a smear-ripened cheese.</title>
        <authorList>
            <consortium name="US DOE Joint Genome Institute (JGI-PGF)"/>
            <person name="Walter F."/>
            <person name="Albersmeier A."/>
            <person name="Kalinowski J."/>
            <person name="Ruckert C."/>
        </authorList>
    </citation>
    <scope>NUCLEOTIDE SEQUENCE</scope>
    <source>
        <strain evidence="2">CGMCC 1.15178</strain>
    </source>
</reference>
<evidence type="ECO:0000313" key="3">
    <source>
        <dbReference type="Proteomes" id="UP000612456"/>
    </source>
</evidence>
<evidence type="ECO:0000259" key="1">
    <source>
        <dbReference type="Pfam" id="PF01636"/>
    </source>
</evidence>
<dbReference type="Gene3D" id="3.30.200.70">
    <property type="match status" value="1"/>
</dbReference>
<organism evidence="2 3">
    <name type="scientific">Paenibacillus nasutitermitis</name>
    <dbReference type="NCBI Taxonomy" id="1652958"/>
    <lineage>
        <taxon>Bacteria</taxon>
        <taxon>Bacillati</taxon>
        <taxon>Bacillota</taxon>
        <taxon>Bacilli</taxon>
        <taxon>Bacillales</taxon>
        <taxon>Paenibacillaceae</taxon>
        <taxon>Paenibacillus</taxon>
    </lineage>
</organism>
<dbReference type="AlphaFoldDB" id="A0A916YRW1"/>
<dbReference type="Pfam" id="PF01636">
    <property type="entry name" value="APH"/>
    <property type="match status" value="1"/>
</dbReference>
<reference evidence="2" key="2">
    <citation type="submission" date="2020-09" db="EMBL/GenBank/DDBJ databases">
        <authorList>
            <person name="Sun Q."/>
            <person name="Zhou Y."/>
        </authorList>
    </citation>
    <scope>NUCLEOTIDE SEQUENCE</scope>
    <source>
        <strain evidence="2">CGMCC 1.15178</strain>
    </source>
</reference>
<sequence>MSRSAEVRVFDDPIVREEIFSHLEKALGITVFHYTPNFFGLYNRKWMVATNVGELFIKCYHPRRYDLTDVECRTRIEHSQSVQQLIHEQAHIATKIWLRDGNHIMRSDKGHYYVVMQHFQGNMITPGMADSQVMNRIGQAMGQMHRVMSGIAVPSEAWRPSLQELSDQWRTNYEEAGEAEHRNNRAFLAITKQGLLLSDLDLSMFDCLQPGWAHWDCWADNLLVGTDGSICFVDFDKVRYSYPAIDIARILLSGSLHHGQLRQEPVQAFLAGYREIDSFPVGMLPLALKLLWCREAHWWLKNGMDESSVPPKRFAEEMIWLTEHWHSLESCLKHW</sequence>
<comment type="caution">
    <text evidence="2">The sequence shown here is derived from an EMBL/GenBank/DDBJ whole genome shotgun (WGS) entry which is preliminary data.</text>
</comment>
<evidence type="ECO:0000313" key="2">
    <source>
        <dbReference type="EMBL" id="GGD57880.1"/>
    </source>
</evidence>
<name>A0A916YRW1_9BACL</name>
<dbReference type="SUPFAM" id="SSF56112">
    <property type="entry name" value="Protein kinase-like (PK-like)"/>
    <property type="match status" value="1"/>
</dbReference>
<accession>A0A916YRW1</accession>
<dbReference type="Gene3D" id="1.20.1270.170">
    <property type="match status" value="1"/>
</dbReference>
<dbReference type="InterPro" id="IPR011009">
    <property type="entry name" value="Kinase-like_dom_sf"/>
</dbReference>
<protein>
    <recommendedName>
        <fullName evidence="1">Aminoglycoside phosphotransferase domain-containing protein</fullName>
    </recommendedName>
</protein>
<dbReference type="RefSeq" id="WP_188990516.1">
    <property type="nucleotide sequence ID" value="NZ_BMHP01000001.1"/>
</dbReference>
<keyword evidence="3" id="KW-1185">Reference proteome</keyword>
<gene>
    <name evidence="2" type="ORF">GCM10010911_14590</name>
</gene>
<dbReference type="EMBL" id="BMHP01000001">
    <property type="protein sequence ID" value="GGD57880.1"/>
    <property type="molecule type" value="Genomic_DNA"/>
</dbReference>
<dbReference type="InterPro" id="IPR002575">
    <property type="entry name" value="Aminoglycoside_PTrfase"/>
</dbReference>
<dbReference type="Gene3D" id="1.10.510.10">
    <property type="entry name" value="Transferase(Phosphotransferase) domain 1"/>
    <property type="match status" value="1"/>
</dbReference>
<dbReference type="Proteomes" id="UP000612456">
    <property type="component" value="Unassembled WGS sequence"/>
</dbReference>
<feature type="domain" description="Aminoglycoside phosphotransferase" evidence="1">
    <location>
        <begin position="106"/>
        <end position="274"/>
    </location>
</feature>
<proteinExistence type="predicted"/>